<sequence>MGQLSLHLLNKIAISRCITKKDAKTNCHTFGNACQYAYAAIINTFLGIEVHLVEAKAKVTPTKKKTNPQNTKSSRSSKSGLFCRCFVSAKIAGGAKVAMNSPSEWPVFVCGVNEDEVNLEEKPGDIINLTNTITNHC</sequence>
<protein>
    <submittedName>
        <fullName evidence="1">Uncharacterized protein</fullName>
    </submittedName>
</protein>
<dbReference type="Pfam" id="PF05380">
    <property type="entry name" value="Peptidase_A17"/>
    <property type="match status" value="1"/>
</dbReference>
<dbReference type="InterPro" id="IPR008042">
    <property type="entry name" value="Retrotrans_Pao"/>
</dbReference>
<accession>A0ABQ9HD24</accession>
<keyword evidence="2" id="KW-1185">Reference proteome</keyword>
<evidence type="ECO:0000313" key="1">
    <source>
        <dbReference type="EMBL" id="KAJ8882255.1"/>
    </source>
</evidence>
<gene>
    <name evidence="1" type="ORF">PR048_018743</name>
</gene>
<name>A0ABQ9HD24_9NEOP</name>
<proteinExistence type="predicted"/>
<evidence type="ECO:0000313" key="2">
    <source>
        <dbReference type="Proteomes" id="UP001159363"/>
    </source>
</evidence>
<organism evidence="1 2">
    <name type="scientific">Dryococelus australis</name>
    <dbReference type="NCBI Taxonomy" id="614101"/>
    <lineage>
        <taxon>Eukaryota</taxon>
        <taxon>Metazoa</taxon>
        <taxon>Ecdysozoa</taxon>
        <taxon>Arthropoda</taxon>
        <taxon>Hexapoda</taxon>
        <taxon>Insecta</taxon>
        <taxon>Pterygota</taxon>
        <taxon>Neoptera</taxon>
        <taxon>Polyneoptera</taxon>
        <taxon>Phasmatodea</taxon>
        <taxon>Verophasmatodea</taxon>
        <taxon>Anareolatae</taxon>
        <taxon>Phasmatidae</taxon>
        <taxon>Eurycanthinae</taxon>
        <taxon>Dryococelus</taxon>
    </lineage>
</organism>
<dbReference type="EMBL" id="JARBHB010000006">
    <property type="protein sequence ID" value="KAJ8882255.1"/>
    <property type="molecule type" value="Genomic_DNA"/>
</dbReference>
<dbReference type="Proteomes" id="UP001159363">
    <property type="component" value="Chromosome 5"/>
</dbReference>
<comment type="caution">
    <text evidence="1">The sequence shown here is derived from an EMBL/GenBank/DDBJ whole genome shotgun (WGS) entry which is preliminary data.</text>
</comment>
<reference evidence="1 2" key="1">
    <citation type="submission" date="2023-02" db="EMBL/GenBank/DDBJ databases">
        <title>LHISI_Scaffold_Assembly.</title>
        <authorList>
            <person name="Stuart O.P."/>
            <person name="Cleave R."/>
            <person name="Magrath M.J.L."/>
            <person name="Mikheyev A.S."/>
        </authorList>
    </citation>
    <scope>NUCLEOTIDE SEQUENCE [LARGE SCALE GENOMIC DNA]</scope>
    <source>
        <strain evidence="1">Daus_M_001</strain>
        <tissue evidence="1">Leg muscle</tissue>
    </source>
</reference>